<protein>
    <submittedName>
        <fullName evidence="5">Glycosyltransferase</fullName>
    </submittedName>
</protein>
<evidence type="ECO:0000313" key="6">
    <source>
        <dbReference type="Proteomes" id="UP000800981"/>
    </source>
</evidence>
<proteinExistence type="predicted"/>
<dbReference type="Pfam" id="PF13439">
    <property type="entry name" value="Glyco_transf_4"/>
    <property type="match status" value="1"/>
</dbReference>
<gene>
    <name evidence="5" type="ORF">G9H71_08085</name>
</gene>
<feature type="domain" description="Glycosyltransferase subfamily 4-like N-terminal" evidence="4">
    <location>
        <begin position="47"/>
        <end position="160"/>
    </location>
</feature>
<dbReference type="Proteomes" id="UP000800981">
    <property type="component" value="Unassembled WGS sequence"/>
</dbReference>
<evidence type="ECO:0000259" key="3">
    <source>
        <dbReference type="Pfam" id="PF00534"/>
    </source>
</evidence>
<dbReference type="CDD" id="cd03811">
    <property type="entry name" value="GT4_GT28_WabH-like"/>
    <property type="match status" value="1"/>
</dbReference>
<dbReference type="Pfam" id="PF00534">
    <property type="entry name" value="Glycos_transf_1"/>
    <property type="match status" value="1"/>
</dbReference>
<evidence type="ECO:0000259" key="4">
    <source>
        <dbReference type="Pfam" id="PF13439"/>
    </source>
</evidence>
<organism evidence="5 6">
    <name type="scientific">Motilibacter deserti</name>
    <dbReference type="NCBI Taxonomy" id="2714956"/>
    <lineage>
        <taxon>Bacteria</taxon>
        <taxon>Bacillati</taxon>
        <taxon>Actinomycetota</taxon>
        <taxon>Actinomycetes</taxon>
        <taxon>Motilibacterales</taxon>
        <taxon>Motilibacteraceae</taxon>
        <taxon>Motilibacter</taxon>
    </lineage>
</organism>
<dbReference type="InterPro" id="IPR001296">
    <property type="entry name" value="Glyco_trans_1"/>
</dbReference>
<evidence type="ECO:0000256" key="2">
    <source>
        <dbReference type="ARBA" id="ARBA00022679"/>
    </source>
</evidence>
<evidence type="ECO:0000313" key="5">
    <source>
        <dbReference type="EMBL" id="NHC13738.1"/>
    </source>
</evidence>
<keyword evidence="1" id="KW-0328">Glycosyltransferase</keyword>
<dbReference type="EMBL" id="JAANNP010000002">
    <property type="protein sequence ID" value="NHC13738.1"/>
    <property type="molecule type" value="Genomic_DNA"/>
</dbReference>
<accession>A0ABX0GS81</accession>
<name>A0ABX0GS81_9ACTN</name>
<keyword evidence="2" id="KW-0808">Transferase</keyword>
<dbReference type="RefSeq" id="WP_166280427.1">
    <property type="nucleotide sequence ID" value="NZ_JAANNP010000002.1"/>
</dbReference>
<dbReference type="PANTHER" id="PTHR12526:SF510">
    <property type="entry name" value="D-INOSITOL 3-PHOSPHATE GLYCOSYLTRANSFERASE"/>
    <property type="match status" value="1"/>
</dbReference>
<keyword evidence="6" id="KW-1185">Reference proteome</keyword>
<feature type="domain" description="Glycosyl transferase family 1" evidence="3">
    <location>
        <begin position="169"/>
        <end position="322"/>
    </location>
</feature>
<dbReference type="InterPro" id="IPR028098">
    <property type="entry name" value="Glyco_trans_4-like_N"/>
</dbReference>
<dbReference type="PANTHER" id="PTHR12526">
    <property type="entry name" value="GLYCOSYLTRANSFERASE"/>
    <property type="match status" value="1"/>
</dbReference>
<sequence>MRVLLYTDGLGRGGAEISLGNLLAAAPDTLDLAVAGPGAEVVEWVAARRPGTPTHVVGAGFRDHLRLLRAVRPDVLHANLSVPWAGAPALTAAHALPGLRTVVVQQLPLRTTALPEWARTRALLLRADAHVAVGEGSARRMEDFYALGRGSVRSVPNGVPDVELPARAPRERLVVGSLGRLDGQKAYDVLLRAAARVEGVDVEVVGEGAERERLEALAGELGLQGRVRLPGWSERSRDALAGFDVFCLPSRAEGFPLSIVEAMLAGLPVVATAVGGVPEAVLDGRTGLVVPRDDVDALAGALRALRDDVGLRDRLGKAGRERALAGLTADAMAAAYSAIWSDVVARPRAPRLRVPRPKP</sequence>
<evidence type="ECO:0000256" key="1">
    <source>
        <dbReference type="ARBA" id="ARBA00022676"/>
    </source>
</evidence>
<dbReference type="SUPFAM" id="SSF53756">
    <property type="entry name" value="UDP-Glycosyltransferase/glycogen phosphorylase"/>
    <property type="match status" value="1"/>
</dbReference>
<comment type="caution">
    <text evidence="5">The sequence shown here is derived from an EMBL/GenBank/DDBJ whole genome shotgun (WGS) entry which is preliminary data.</text>
</comment>
<reference evidence="5 6" key="1">
    <citation type="submission" date="2020-03" db="EMBL/GenBank/DDBJ databases">
        <title>Two novel Motilibacter sp.</title>
        <authorList>
            <person name="Liu S."/>
        </authorList>
    </citation>
    <scope>NUCLEOTIDE SEQUENCE [LARGE SCALE GENOMIC DNA]</scope>
    <source>
        <strain evidence="5 6">E257</strain>
    </source>
</reference>
<dbReference type="Gene3D" id="3.40.50.2000">
    <property type="entry name" value="Glycogen Phosphorylase B"/>
    <property type="match status" value="2"/>
</dbReference>